<evidence type="ECO:0000313" key="2">
    <source>
        <dbReference type="EMBL" id="CAK9005480.1"/>
    </source>
</evidence>
<name>A0ABP0ITR6_9DINO</name>
<protein>
    <submittedName>
        <fullName evidence="2">Uncharacterized protein</fullName>
    </submittedName>
</protein>
<gene>
    <name evidence="2" type="ORF">CCMP2556_LOCUS8086</name>
</gene>
<organism evidence="2 3">
    <name type="scientific">Durusdinium trenchii</name>
    <dbReference type="NCBI Taxonomy" id="1381693"/>
    <lineage>
        <taxon>Eukaryota</taxon>
        <taxon>Sar</taxon>
        <taxon>Alveolata</taxon>
        <taxon>Dinophyceae</taxon>
        <taxon>Suessiales</taxon>
        <taxon>Symbiodiniaceae</taxon>
        <taxon>Durusdinium</taxon>
    </lineage>
</organism>
<reference evidence="2 3" key="1">
    <citation type="submission" date="2024-02" db="EMBL/GenBank/DDBJ databases">
        <authorList>
            <person name="Chen Y."/>
            <person name="Shah S."/>
            <person name="Dougan E. K."/>
            <person name="Thang M."/>
            <person name="Chan C."/>
        </authorList>
    </citation>
    <scope>NUCLEOTIDE SEQUENCE [LARGE SCALE GENOMIC DNA]</scope>
</reference>
<sequence>MSYDILGEDEDRYETDTPDEANWRIRAQQLYSDKVFTRTQKLALLDEKIELLKQKSPQDNIAKKLIEELEAVRFAEVEGEKAPQLKASKQQQRGPDPEGLSPYKP</sequence>
<evidence type="ECO:0000313" key="3">
    <source>
        <dbReference type="Proteomes" id="UP001642484"/>
    </source>
</evidence>
<dbReference type="Proteomes" id="UP001642484">
    <property type="component" value="Unassembled WGS sequence"/>
</dbReference>
<feature type="region of interest" description="Disordered" evidence="1">
    <location>
        <begin position="77"/>
        <end position="105"/>
    </location>
</feature>
<comment type="caution">
    <text evidence="2">The sequence shown here is derived from an EMBL/GenBank/DDBJ whole genome shotgun (WGS) entry which is preliminary data.</text>
</comment>
<keyword evidence="3" id="KW-1185">Reference proteome</keyword>
<accession>A0ABP0ITR6</accession>
<evidence type="ECO:0000256" key="1">
    <source>
        <dbReference type="SAM" id="MobiDB-lite"/>
    </source>
</evidence>
<dbReference type="EMBL" id="CAXAMN010003647">
    <property type="protein sequence ID" value="CAK9005480.1"/>
    <property type="molecule type" value="Genomic_DNA"/>
</dbReference>
<proteinExistence type="predicted"/>